<evidence type="ECO:0000313" key="3">
    <source>
        <dbReference type="Proteomes" id="UP000663833"/>
    </source>
</evidence>
<accession>A0A817TRA5</accession>
<sequence>MIPALIAGAASLGSQIIGSSIQNKQNQRLTDRAQQFELEMWNKSNEYNSPQAQMARLKSAGLNPNLVYGSGNVSGQSSSPAPRAHIPEYKAPVPEQNLAFEVLSAALSTIKTQAETAKVNTEITKNNLDNQNLKEYSAWHPGNLKGQMDVNKNSLLAAELAFKSQELYPYQKQVHNLALKKLQEEYGISKNRNTIGKYDATLAKELYQFKSTNPFLQQILNILKVAGIGK</sequence>
<evidence type="ECO:0008006" key="4">
    <source>
        <dbReference type="Google" id="ProtNLM"/>
    </source>
</evidence>
<dbReference type="EMBL" id="CAJNYD010001175">
    <property type="protein sequence ID" value="CAF3321572.1"/>
    <property type="molecule type" value="Genomic_DNA"/>
</dbReference>
<dbReference type="EMBL" id="CAJOBO010005797">
    <property type="protein sequence ID" value="CAF4550993.1"/>
    <property type="molecule type" value="Genomic_DNA"/>
</dbReference>
<dbReference type="Proteomes" id="UP000663851">
    <property type="component" value="Unassembled WGS sequence"/>
</dbReference>
<proteinExistence type="predicted"/>
<reference evidence="1" key="1">
    <citation type="submission" date="2021-02" db="EMBL/GenBank/DDBJ databases">
        <authorList>
            <person name="Nowell W R."/>
        </authorList>
    </citation>
    <scope>NUCLEOTIDE SEQUENCE</scope>
</reference>
<dbReference type="AlphaFoldDB" id="A0A817TRA5"/>
<protein>
    <recommendedName>
        <fullName evidence="4">DNA pilot protein</fullName>
    </recommendedName>
</protein>
<dbReference type="Proteomes" id="UP000663833">
    <property type="component" value="Unassembled WGS sequence"/>
</dbReference>
<evidence type="ECO:0000313" key="1">
    <source>
        <dbReference type="EMBL" id="CAF3321572.1"/>
    </source>
</evidence>
<organism evidence="1 3">
    <name type="scientific">Rotaria socialis</name>
    <dbReference type="NCBI Taxonomy" id="392032"/>
    <lineage>
        <taxon>Eukaryota</taxon>
        <taxon>Metazoa</taxon>
        <taxon>Spiralia</taxon>
        <taxon>Gnathifera</taxon>
        <taxon>Rotifera</taxon>
        <taxon>Eurotatoria</taxon>
        <taxon>Bdelloidea</taxon>
        <taxon>Philodinida</taxon>
        <taxon>Philodinidae</taxon>
        <taxon>Rotaria</taxon>
    </lineage>
</organism>
<comment type="caution">
    <text evidence="1">The sequence shown here is derived from an EMBL/GenBank/DDBJ whole genome shotgun (WGS) entry which is preliminary data.</text>
</comment>
<evidence type="ECO:0000313" key="2">
    <source>
        <dbReference type="EMBL" id="CAF4550993.1"/>
    </source>
</evidence>
<gene>
    <name evidence="2" type="ORF">HFQ381_LOCUS30875</name>
    <name evidence="1" type="ORF">LUA448_LOCUS9998</name>
</gene>
<name>A0A817TRA5_9BILA</name>